<dbReference type="InterPro" id="IPR012337">
    <property type="entry name" value="RNaseH-like_sf"/>
</dbReference>
<feature type="domain" description="Exonuclease" evidence="1">
    <location>
        <begin position="2"/>
        <end position="199"/>
    </location>
</feature>
<dbReference type="EMBL" id="MN738809">
    <property type="protein sequence ID" value="QHS84557.1"/>
    <property type="molecule type" value="Genomic_DNA"/>
</dbReference>
<name>A0A6C0AX80_9ZZZZ</name>
<accession>A0A6C0AX80</accession>
<reference evidence="2" key="1">
    <citation type="journal article" date="2020" name="Nature">
        <title>Giant virus diversity and host interactions through global metagenomics.</title>
        <authorList>
            <person name="Schulz F."/>
            <person name="Roux S."/>
            <person name="Paez-Espino D."/>
            <person name="Jungbluth S."/>
            <person name="Walsh D.A."/>
            <person name="Denef V.J."/>
            <person name="McMahon K.D."/>
            <person name="Konstantinidis K.T."/>
            <person name="Eloe-Fadrosh E.A."/>
            <person name="Kyrpides N.C."/>
            <person name="Woyke T."/>
        </authorList>
    </citation>
    <scope>NUCLEOTIDE SEQUENCE</scope>
    <source>
        <strain evidence="2">GVMAG-S-ERX556022-25</strain>
    </source>
</reference>
<dbReference type="GO" id="GO:0003676">
    <property type="term" value="F:nucleic acid binding"/>
    <property type="evidence" value="ECO:0007669"/>
    <property type="project" value="InterPro"/>
</dbReference>
<evidence type="ECO:0000313" key="2">
    <source>
        <dbReference type="EMBL" id="QHS84557.1"/>
    </source>
</evidence>
<dbReference type="Gene3D" id="3.30.420.10">
    <property type="entry name" value="Ribonuclease H-like superfamily/Ribonuclease H"/>
    <property type="match status" value="1"/>
</dbReference>
<dbReference type="Pfam" id="PF00929">
    <property type="entry name" value="RNase_T"/>
    <property type="match status" value="1"/>
</dbReference>
<proteinExistence type="predicted"/>
<dbReference type="SMART" id="SM00479">
    <property type="entry name" value="EXOIII"/>
    <property type="match status" value="1"/>
</dbReference>
<dbReference type="SUPFAM" id="SSF53098">
    <property type="entry name" value="Ribonuclease H-like"/>
    <property type="match status" value="1"/>
</dbReference>
<organism evidence="2">
    <name type="scientific">viral metagenome</name>
    <dbReference type="NCBI Taxonomy" id="1070528"/>
    <lineage>
        <taxon>unclassified sequences</taxon>
        <taxon>metagenomes</taxon>
        <taxon>organismal metagenomes</taxon>
    </lineage>
</organism>
<sequence length="220" mass="25518">MKILVFDTETTGLPEKNASMIATYKWPYIVQLSYILYDTDKNIVLNYVDEIIKLPNNVIISQESENIHKISNEISRTKGVDIKKELNKFNNIICKADIIVGHNISFDKNMITVECIRNKLHENFINSARKPEFCTMKKSVNICKIIKVANNGDQYYKYPKLLELHQYLFGTIPDGLHNSFIDVLVCLRCYGMINYNIDYLEKSESLKSLNTLYSEKSQKI</sequence>
<dbReference type="CDD" id="cd06127">
    <property type="entry name" value="DEDDh"/>
    <property type="match status" value="1"/>
</dbReference>
<dbReference type="AlphaFoldDB" id="A0A6C0AX80"/>
<evidence type="ECO:0000259" key="1">
    <source>
        <dbReference type="SMART" id="SM00479"/>
    </source>
</evidence>
<protein>
    <recommendedName>
        <fullName evidence="1">Exonuclease domain-containing protein</fullName>
    </recommendedName>
</protein>
<dbReference type="InterPro" id="IPR013520">
    <property type="entry name" value="Ribonucl_H"/>
</dbReference>
<dbReference type="InterPro" id="IPR036397">
    <property type="entry name" value="RNaseH_sf"/>
</dbReference>